<organism evidence="2">
    <name type="scientific">Aedes aegypti</name>
    <name type="common">Yellowfever mosquito</name>
    <name type="synonym">Culex aegypti</name>
    <dbReference type="NCBI Taxonomy" id="7159"/>
    <lineage>
        <taxon>Eukaryota</taxon>
        <taxon>Metazoa</taxon>
        <taxon>Ecdysozoa</taxon>
        <taxon>Arthropoda</taxon>
        <taxon>Hexapoda</taxon>
        <taxon>Insecta</taxon>
        <taxon>Pterygota</taxon>
        <taxon>Neoptera</taxon>
        <taxon>Endopterygota</taxon>
        <taxon>Diptera</taxon>
        <taxon>Nematocera</taxon>
        <taxon>Culicoidea</taxon>
        <taxon>Culicidae</taxon>
        <taxon>Culicinae</taxon>
        <taxon>Aedini</taxon>
        <taxon>Aedes</taxon>
        <taxon>Stegomyia</taxon>
    </lineage>
</organism>
<dbReference type="EMBL" id="GDUN01001068">
    <property type="protein sequence ID" value="JAN94851.1"/>
    <property type="molecule type" value="mRNA"/>
</dbReference>
<keyword evidence="1" id="KW-0812">Transmembrane</keyword>
<keyword evidence="1" id="KW-1133">Transmembrane helix</keyword>
<reference evidence="2" key="1">
    <citation type="journal article" date="2016" name="PLoS ONE">
        <title>A Deep Insight into the Sialome of Male and Female Aedes aegypti Mosquitoes.</title>
        <authorList>
            <person name="Ribeiro J.M."/>
            <person name="Martin-Martin I."/>
            <person name="Arca B."/>
            <person name="Calvo E."/>
        </authorList>
    </citation>
    <scope>NUCLEOTIDE SEQUENCE</scope>
    <source>
        <strain evidence="2">Liverpool</strain>
        <tissue evidence="2">Salivary glands</tissue>
    </source>
</reference>
<dbReference type="AlphaFoldDB" id="A0A0P6IYB5"/>
<evidence type="ECO:0000313" key="2">
    <source>
        <dbReference type="EMBL" id="JAN94851.1"/>
    </source>
</evidence>
<keyword evidence="1" id="KW-0472">Membrane</keyword>
<feature type="transmembrane region" description="Helical" evidence="1">
    <location>
        <begin position="34"/>
        <end position="53"/>
    </location>
</feature>
<sequence>FCMYGRYENILCPGKSRNFPTRKDPRPVGFEPTALILACWHSCALTVTTILVLKRNNVTFEYRLSSLTVTRLQALNVHDK</sequence>
<name>A0A0P6IYB5_AEDAE</name>
<feature type="non-terminal residue" evidence="2">
    <location>
        <position position="1"/>
    </location>
</feature>
<protein>
    <submittedName>
        <fullName evidence="2">Uncharacterized protein</fullName>
    </submittedName>
</protein>
<proteinExistence type="evidence at transcript level"/>
<evidence type="ECO:0000256" key="1">
    <source>
        <dbReference type="SAM" id="Phobius"/>
    </source>
</evidence>
<accession>A0A0P6IYB5</accession>